<dbReference type="EMBL" id="JBCLYO010000037">
    <property type="protein sequence ID" value="KAL0075270.1"/>
    <property type="molecule type" value="Genomic_DNA"/>
</dbReference>
<evidence type="ECO:0000313" key="3">
    <source>
        <dbReference type="Proteomes" id="UP001448207"/>
    </source>
</evidence>
<proteinExistence type="predicted"/>
<accession>A0ABR3AI65</accession>
<evidence type="ECO:0000313" key="2">
    <source>
        <dbReference type="EMBL" id="KAL0075270.1"/>
    </source>
</evidence>
<dbReference type="PANTHER" id="PTHR46557">
    <property type="entry name" value="SERINE/THREONINE-PROTEIN PHOSPHATASE 1 REGULATORY SUBUNIT 10-RELATED"/>
    <property type="match status" value="1"/>
</dbReference>
<organism evidence="2 3">
    <name type="scientific">Phycomyces blakesleeanus</name>
    <dbReference type="NCBI Taxonomy" id="4837"/>
    <lineage>
        <taxon>Eukaryota</taxon>
        <taxon>Fungi</taxon>
        <taxon>Fungi incertae sedis</taxon>
        <taxon>Mucoromycota</taxon>
        <taxon>Mucoromycotina</taxon>
        <taxon>Mucoromycetes</taxon>
        <taxon>Mucorales</taxon>
        <taxon>Phycomycetaceae</taxon>
        <taxon>Phycomyces</taxon>
    </lineage>
</organism>
<reference evidence="2 3" key="1">
    <citation type="submission" date="2024-04" db="EMBL/GenBank/DDBJ databases">
        <title>Symmetric and asymmetric DNA N6-adenine methylation regulates different biological responses in Mucorales.</title>
        <authorList>
            <consortium name="Lawrence Berkeley National Laboratory"/>
            <person name="Lax C."/>
            <person name="Mondo S.J."/>
            <person name="Osorio-Concepcion M."/>
            <person name="Muszewska A."/>
            <person name="Corrochano-Luque M."/>
            <person name="Gutierrez G."/>
            <person name="Riley R."/>
            <person name="Lipzen A."/>
            <person name="Guo J."/>
            <person name="Hundley H."/>
            <person name="Amirebrahimi M."/>
            <person name="Ng V."/>
            <person name="Lorenzo-Gutierrez D."/>
            <person name="Binder U."/>
            <person name="Yang J."/>
            <person name="Song Y."/>
            <person name="Canovas D."/>
            <person name="Navarro E."/>
            <person name="Freitag M."/>
            <person name="Gabaldon T."/>
            <person name="Grigoriev I.V."/>
            <person name="Corrochano L.M."/>
            <person name="Nicolas F.E."/>
            <person name="Garre V."/>
        </authorList>
    </citation>
    <scope>NUCLEOTIDE SEQUENCE [LARGE SCALE GENOMIC DNA]</scope>
    <source>
        <strain evidence="2 3">L51</strain>
    </source>
</reference>
<keyword evidence="3" id="KW-1185">Reference proteome</keyword>
<feature type="region of interest" description="Disordered" evidence="1">
    <location>
        <begin position="1"/>
        <end position="43"/>
    </location>
</feature>
<dbReference type="PANTHER" id="PTHR46557:SF1">
    <property type="entry name" value="SERINE_THREONINE-PROTEIN PHOSPHATASE 1 REGULATORY SUBUNIT 10"/>
    <property type="match status" value="1"/>
</dbReference>
<feature type="compositionally biased region" description="Polar residues" evidence="1">
    <location>
        <begin position="1"/>
        <end position="14"/>
    </location>
</feature>
<protein>
    <submittedName>
        <fullName evidence="2">Uncharacterized protein</fullName>
    </submittedName>
</protein>
<sequence length="178" mass="19808">MSIGSTGARNSAQFNLDDILGPDPGAGSVRSAIESTQTPSTRPRKRVRFAEDYRLVEIREYEKNPAEWLWNGLHEGSQVNSMTDCYGNQYSAATIAWYSPRPVELPEDYQIPIKKESPEAAIEMQREEGCLAAIYISDRHIPPSPAEHIDMTPYNPATPVSIIPLTDCYSDVVNGDFS</sequence>
<name>A0ABR3AI65_PHYBL</name>
<dbReference type="Proteomes" id="UP001448207">
    <property type="component" value="Unassembled WGS sequence"/>
</dbReference>
<evidence type="ECO:0000256" key="1">
    <source>
        <dbReference type="SAM" id="MobiDB-lite"/>
    </source>
</evidence>
<gene>
    <name evidence="2" type="ORF">J3Q64DRAFT_1775743</name>
</gene>
<comment type="caution">
    <text evidence="2">The sequence shown here is derived from an EMBL/GenBank/DDBJ whole genome shotgun (WGS) entry which is preliminary data.</text>
</comment>